<evidence type="ECO:0000259" key="1">
    <source>
        <dbReference type="Pfam" id="PF20075"/>
    </source>
</evidence>
<evidence type="ECO:0000313" key="2">
    <source>
        <dbReference type="EMBL" id="VAW98855.1"/>
    </source>
</evidence>
<proteinExistence type="predicted"/>
<dbReference type="AlphaFoldDB" id="A0A3B0ZZ41"/>
<dbReference type="EMBL" id="UOFU01000155">
    <property type="protein sequence ID" value="VAW98855.1"/>
    <property type="molecule type" value="Genomic_DNA"/>
</dbReference>
<name>A0A3B0ZZ41_9ZZZZ</name>
<protein>
    <recommendedName>
        <fullName evidence="1">DUF6471 domain-containing protein</fullName>
    </recommendedName>
</protein>
<accession>A0A3B0ZZ41</accession>
<feature type="domain" description="DUF6471" evidence="1">
    <location>
        <begin position="10"/>
        <end position="73"/>
    </location>
</feature>
<dbReference type="Pfam" id="PF20075">
    <property type="entry name" value="DUF6471"/>
    <property type="match status" value="1"/>
</dbReference>
<reference evidence="2" key="1">
    <citation type="submission" date="2018-06" db="EMBL/GenBank/DDBJ databases">
        <authorList>
            <person name="Zhirakovskaya E."/>
        </authorList>
    </citation>
    <scope>NUCLEOTIDE SEQUENCE</scope>
</reference>
<gene>
    <name evidence="2" type="ORF">MNBD_GAMMA20-546</name>
</gene>
<dbReference type="InterPro" id="IPR045526">
    <property type="entry name" value="DUF6471"/>
</dbReference>
<organism evidence="2">
    <name type="scientific">hydrothermal vent metagenome</name>
    <dbReference type="NCBI Taxonomy" id="652676"/>
    <lineage>
        <taxon>unclassified sequences</taxon>
        <taxon>metagenomes</taxon>
        <taxon>ecological metagenomes</taxon>
    </lineage>
</organism>
<sequence length="88" mass="10264">MHSKDNTFTWNKVVKQFIRSEMSKKSVDYKELSHRLAQIGTNQSPDNLRSKINKGILGAQLLLQILLVLNVRRLDSELIQEIWQDSQQ</sequence>